<reference evidence="4 5" key="1">
    <citation type="submission" date="2020-07" db="EMBL/GenBank/DDBJ databases">
        <title>Sequencing the genomes of 1000 actinobacteria strains.</title>
        <authorList>
            <person name="Klenk H.-P."/>
        </authorList>
    </citation>
    <scope>NUCLEOTIDE SEQUENCE [LARGE SCALE GENOMIC DNA]</scope>
    <source>
        <strain evidence="4 5">DSM 29531</strain>
    </source>
</reference>
<evidence type="ECO:0000313" key="4">
    <source>
        <dbReference type="EMBL" id="NYJ74745.1"/>
    </source>
</evidence>
<evidence type="ECO:0000256" key="1">
    <source>
        <dbReference type="ARBA" id="ARBA00022723"/>
    </source>
</evidence>
<dbReference type="GO" id="GO:0009055">
    <property type="term" value="F:electron transfer activity"/>
    <property type="evidence" value="ECO:0007669"/>
    <property type="project" value="InterPro"/>
</dbReference>
<dbReference type="InterPro" id="IPR000923">
    <property type="entry name" value="BlueCu_1"/>
</dbReference>
<evidence type="ECO:0000259" key="3">
    <source>
        <dbReference type="Pfam" id="PF00127"/>
    </source>
</evidence>
<dbReference type="RefSeq" id="WP_208051982.1">
    <property type="nucleotide sequence ID" value="NZ_JACCFW010000001.1"/>
</dbReference>
<accession>A0A853DKR3</accession>
<dbReference type="InterPro" id="IPR008972">
    <property type="entry name" value="Cupredoxin"/>
</dbReference>
<dbReference type="GO" id="GO:0005507">
    <property type="term" value="F:copper ion binding"/>
    <property type="evidence" value="ECO:0007669"/>
    <property type="project" value="InterPro"/>
</dbReference>
<gene>
    <name evidence="4" type="ORF">HNR15_001708</name>
</gene>
<evidence type="ECO:0000256" key="2">
    <source>
        <dbReference type="ARBA" id="ARBA00023008"/>
    </source>
</evidence>
<name>A0A853DKR3_9MICO</name>
<feature type="domain" description="Blue (type 1) copper" evidence="3">
    <location>
        <begin position="32"/>
        <end position="73"/>
    </location>
</feature>
<comment type="caution">
    <text evidence="4">The sequence shown here is derived from an EMBL/GenBank/DDBJ whole genome shotgun (WGS) entry which is preliminary data.</text>
</comment>
<sequence>MTFTPGTYTFDVKNGGSATHALKIVGPGVDKSTSDIAAGKSATLTVTLKAGTYDVNCPVANHKMLGMDVKIKVA</sequence>
<dbReference type="EMBL" id="JACCFW010000001">
    <property type="protein sequence ID" value="NYJ74745.1"/>
    <property type="molecule type" value="Genomic_DNA"/>
</dbReference>
<dbReference type="Gene3D" id="2.60.40.420">
    <property type="entry name" value="Cupredoxins - blue copper proteins"/>
    <property type="match status" value="1"/>
</dbReference>
<dbReference type="Pfam" id="PF00127">
    <property type="entry name" value="Copper-bind"/>
    <property type="match status" value="1"/>
</dbReference>
<proteinExistence type="predicted"/>
<keyword evidence="1" id="KW-0479">Metal-binding</keyword>
<protein>
    <submittedName>
        <fullName evidence="4">Putative cupredoxin-like copper-binding protein</fullName>
    </submittedName>
</protein>
<organism evidence="4 5">
    <name type="scientific">Allobranchiibius huperziae</name>
    <dbReference type="NCBI Taxonomy" id="1874116"/>
    <lineage>
        <taxon>Bacteria</taxon>
        <taxon>Bacillati</taxon>
        <taxon>Actinomycetota</taxon>
        <taxon>Actinomycetes</taxon>
        <taxon>Micrococcales</taxon>
        <taxon>Dermacoccaceae</taxon>
        <taxon>Allobranchiibius</taxon>
    </lineage>
</organism>
<dbReference type="SUPFAM" id="SSF49503">
    <property type="entry name" value="Cupredoxins"/>
    <property type="match status" value="1"/>
</dbReference>
<dbReference type="Proteomes" id="UP000571817">
    <property type="component" value="Unassembled WGS sequence"/>
</dbReference>
<evidence type="ECO:0000313" key="5">
    <source>
        <dbReference type="Proteomes" id="UP000571817"/>
    </source>
</evidence>
<keyword evidence="5" id="KW-1185">Reference proteome</keyword>
<keyword evidence="2" id="KW-0186">Copper</keyword>
<dbReference type="AlphaFoldDB" id="A0A853DKR3"/>